<sequence length="1367" mass="152843">MSDEEQAWEDESSEAKRARKGKAAMTDEDYRRAEEEEERAAQERDAMALLVGGLHVSPEEARQLMDADTAASAYYETATVMAQRQGRRQPMEHTAAEEEAGPSNAPHRRLSQAAHRQGRRQQQLSPAQQTPPQPRTYCEVAASQGQATPPPPVRQAARSASKKQATRAQKLQAGGGRRVAQPTGQAAPRPGPQPSRGQHDSINKQIASDAILAQYFTALDDLPPPDETTSESADLTQSPQEEQSDPLEPAEDVEQAAAAAAPAARRKDRRSKTQRKNQNKRLRKQKAREEARQDDLVLEEAYKQASSNSDRTASEEEEEGGAGGQQAADTDRPVFVAPGRGQAAPSEAAAAAAKGKSRNKRKRKKKASSNSDRTASEEEEEGGAGGQQADPQALAPPKQKRQKKQAKLKQEGAELFTIKTGLGSIIRLSVLWRAIEAAVVDMTQVCVETWNGLLILVARSCWAQQPQQPHDLEDLDDELQQLLQQPLPLMDQKFILSVMIALTGTRMPARANTIAPSAFVQKVLEHFYKPRNFWKRLRGWITMKIRQLESWHHQQLSCKKRKLLVDAVQKSIWNNVAFASPAAVAADHRALSDDVGALVAHVRQARVGLLPVKEHLYSEWHKFFPWLHTMLQDIEEHNRATRQRIVIARTALNTAKGVVEDLEAKLHAAQHDQPGQAAPRHKKRKQKQDPPTPKGRLRNVLRKPRALDPPPPQQGAHPPLAAQQVQQERQMHRPPMMPTPSWQHNASSARLTKHRNKANHSTWKQQRSRQWHYKDRKKAATAAAGSGVGEDEPAALAGHQPAAFVGNAPAGTSAARIATGPAAARDPRTPAQLKQALKEARKTVAALLEDLVKLRKTLAKTFKLVPSAALTPHFVPITPEIARARVNAFLEEEKELEEADKGLAQGKDKKRRSRTYQKYPRLDRPANITKAEWRKMLRQRRMPLLWETYFDLSGLRTAHHEPQAFLMTNGVQAHVQVKRKSQPARSLAVIADELKRHPERGEELERQLQEKRRELLKGKQWVAVDPGKRAWITAVSRSDNKSHHVAHQCTTKHHYQQTGSIKRRMRMERDLAAAPNGLQHWQSHLQRQDTANPVALETRLANLTTRLREVLVFYDAFKQRKWKWAAVVQRQRVLANEARRLCGGLPKHEYATVIPTREHLTSQSCPRCRLGWGRGQRSYSVRRCDKCQTYWDRDVAAAKNILQAARADVAGVARPRHLRRKPPPQPAPAAQHQPPPVQADDYAEDVVVWPAHLYDEQAPMEEMHGLEGGLGAMEVEFAPGWGVQELAAAAPWADPFYVLAALAGCLSDPEAEAADLNTRLLQRFSEAFGYWNADKRHAVATALAPLIVHRAYHHLVPNLKSYLGEVP</sequence>
<gene>
    <name evidence="4" type="ORF">D9Q98_002551</name>
</gene>
<feature type="compositionally biased region" description="Basic residues" evidence="2">
    <location>
        <begin position="766"/>
        <end position="779"/>
    </location>
</feature>
<feature type="compositionally biased region" description="Pro residues" evidence="2">
    <location>
        <begin position="1223"/>
        <end position="1237"/>
    </location>
</feature>
<feature type="region of interest" description="Disordered" evidence="2">
    <location>
        <begin position="900"/>
        <end position="919"/>
    </location>
</feature>
<evidence type="ECO:0000313" key="5">
    <source>
        <dbReference type="Proteomes" id="UP001055712"/>
    </source>
</evidence>
<proteinExistence type="predicted"/>
<name>A0A9D4TTY2_CHLVU</name>
<feature type="region of interest" description="Disordered" evidence="2">
    <location>
        <begin position="1"/>
        <end position="44"/>
    </location>
</feature>
<feature type="compositionally biased region" description="Acidic residues" evidence="2">
    <location>
        <begin position="1"/>
        <end position="12"/>
    </location>
</feature>
<dbReference type="EMBL" id="SIDB01000003">
    <property type="protein sequence ID" value="KAI3434474.1"/>
    <property type="molecule type" value="Genomic_DNA"/>
</dbReference>
<feature type="compositionally biased region" description="Polar residues" evidence="2">
    <location>
        <begin position="230"/>
        <end position="241"/>
    </location>
</feature>
<dbReference type="PANTHER" id="PTHR45733">
    <property type="entry name" value="FORMIN-J"/>
    <property type="match status" value="1"/>
</dbReference>
<evidence type="ECO:0000256" key="1">
    <source>
        <dbReference type="ARBA" id="ARBA00023125"/>
    </source>
</evidence>
<dbReference type="Proteomes" id="UP001055712">
    <property type="component" value="Unassembled WGS sequence"/>
</dbReference>
<dbReference type="Pfam" id="PF07282">
    <property type="entry name" value="Cas12f1-like_TNB"/>
    <property type="match status" value="1"/>
</dbReference>
<feature type="compositionally biased region" description="Low complexity" evidence="2">
    <location>
        <begin position="714"/>
        <end position="724"/>
    </location>
</feature>
<feature type="compositionally biased region" description="Low complexity" evidence="2">
    <location>
        <begin position="343"/>
        <end position="354"/>
    </location>
</feature>
<feature type="compositionally biased region" description="Low complexity" evidence="2">
    <location>
        <begin position="387"/>
        <end position="397"/>
    </location>
</feature>
<feature type="compositionally biased region" description="Basic residues" evidence="2">
    <location>
        <begin position="355"/>
        <end position="367"/>
    </location>
</feature>
<feature type="compositionally biased region" description="Basic residues" evidence="2">
    <location>
        <begin position="695"/>
        <end position="704"/>
    </location>
</feature>
<reference evidence="4" key="2">
    <citation type="submission" date="2020-11" db="EMBL/GenBank/DDBJ databases">
        <authorList>
            <person name="Cecchin M."/>
            <person name="Marcolungo L."/>
            <person name="Rossato M."/>
            <person name="Girolomoni L."/>
            <person name="Cosentino E."/>
            <person name="Cuine S."/>
            <person name="Li-Beisson Y."/>
            <person name="Delledonne M."/>
            <person name="Ballottari M."/>
        </authorList>
    </citation>
    <scope>NUCLEOTIDE SEQUENCE</scope>
    <source>
        <strain evidence="4">211/11P</strain>
        <tissue evidence="4">Whole cell</tissue>
    </source>
</reference>
<feature type="compositionally biased region" description="Polar residues" evidence="2">
    <location>
        <begin position="740"/>
        <end position="750"/>
    </location>
</feature>
<dbReference type="InterPro" id="IPR010095">
    <property type="entry name" value="Cas12f1-like_TNB"/>
</dbReference>
<feature type="domain" description="Cas12f1-like TNB" evidence="3">
    <location>
        <begin position="1152"/>
        <end position="1201"/>
    </location>
</feature>
<comment type="caution">
    <text evidence="4">The sequence shown here is derived from an EMBL/GenBank/DDBJ whole genome shotgun (WGS) entry which is preliminary data.</text>
</comment>
<feature type="compositionally biased region" description="Basic and acidic residues" evidence="2">
    <location>
        <begin position="28"/>
        <end position="44"/>
    </location>
</feature>
<evidence type="ECO:0000256" key="2">
    <source>
        <dbReference type="SAM" id="MobiDB-lite"/>
    </source>
</evidence>
<feature type="region of interest" description="Disordered" evidence="2">
    <location>
        <begin position="1213"/>
        <end position="1238"/>
    </location>
</feature>
<dbReference type="OrthoDB" id="7468791at2759"/>
<reference evidence="4" key="1">
    <citation type="journal article" date="2019" name="Plant J.">
        <title>Chlorella vulgaris genome assembly and annotation reveals the molecular basis for metabolic acclimation to high light conditions.</title>
        <authorList>
            <person name="Cecchin M."/>
            <person name="Marcolungo L."/>
            <person name="Rossato M."/>
            <person name="Girolomoni L."/>
            <person name="Cosentino E."/>
            <person name="Cuine S."/>
            <person name="Li-Beisson Y."/>
            <person name="Delledonne M."/>
            <person name="Ballottari M."/>
        </authorList>
    </citation>
    <scope>NUCLEOTIDE SEQUENCE</scope>
    <source>
        <strain evidence="4">211/11P</strain>
    </source>
</reference>
<protein>
    <recommendedName>
        <fullName evidence="3">Cas12f1-like TNB domain-containing protein</fullName>
    </recommendedName>
</protein>
<feature type="compositionally biased region" description="Basic residues" evidence="2">
    <location>
        <begin position="264"/>
        <end position="286"/>
    </location>
</feature>
<accession>A0A9D4TTY2</accession>
<keyword evidence="5" id="KW-1185">Reference proteome</keyword>
<feature type="compositionally biased region" description="Acidic residues" evidence="2">
    <location>
        <begin position="242"/>
        <end position="254"/>
    </location>
</feature>
<feature type="region of interest" description="Disordered" evidence="2">
    <location>
        <begin position="81"/>
        <end position="406"/>
    </location>
</feature>
<dbReference type="GO" id="GO:0003677">
    <property type="term" value="F:DNA binding"/>
    <property type="evidence" value="ECO:0007669"/>
    <property type="project" value="UniProtKB-KW"/>
</dbReference>
<organism evidence="4 5">
    <name type="scientific">Chlorella vulgaris</name>
    <name type="common">Green alga</name>
    <dbReference type="NCBI Taxonomy" id="3077"/>
    <lineage>
        <taxon>Eukaryota</taxon>
        <taxon>Viridiplantae</taxon>
        <taxon>Chlorophyta</taxon>
        <taxon>core chlorophytes</taxon>
        <taxon>Trebouxiophyceae</taxon>
        <taxon>Chlorellales</taxon>
        <taxon>Chlorellaceae</taxon>
        <taxon>Chlorella clade</taxon>
        <taxon>Chlorella</taxon>
    </lineage>
</organism>
<evidence type="ECO:0000259" key="3">
    <source>
        <dbReference type="Pfam" id="PF07282"/>
    </source>
</evidence>
<dbReference type="InterPro" id="IPR051144">
    <property type="entry name" value="Formin_homology_domain"/>
</dbReference>
<keyword evidence="1" id="KW-0238">DNA-binding</keyword>
<feature type="region of interest" description="Disordered" evidence="2">
    <location>
        <begin position="669"/>
        <end position="794"/>
    </location>
</feature>
<dbReference type="PANTHER" id="PTHR45733:SF31">
    <property type="entry name" value="GENOME ASSEMBLY, CHROMOSOME: II"/>
    <property type="match status" value="1"/>
</dbReference>
<evidence type="ECO:0000313" key="4">
    <source>
        <dbReference type="EMBL" id="KAI3434474.1"/>
    </source>
</evidence>